<organism evidence="1 2">
    <name type="scientific">Suillus fuscotomentosus</name>
    <dbReference type="NCBI Taxonomy" id="1912939"/>
    <lineage>
        <taxon>Eukaryota</taxon>
        <taxon>Fungi</taxon>
        <taxon>Dikarya</taxon>
        <taxon>Basidiomycota</taxon>
        <taxon>Agaricomycotina</taxon>
        <taxon>Agaricomycetes</taxon>
        <taxon>Agaricomycetidae</taxon>
        <taxon>Boletales</taxon>
        <taxon>Suillineae</taxon>
        <taxon>Suillaceae</taxon>
        <taxon>Suillus</taxon>
    </lineage>
</organism>
<dbReference type="Proteomes" id="UP001195769">
    <property type="component" value="Unassembled WGS sequence"/>
</dbReference>
<dbReference type="InterPro" id="IPR038765">
    <property type="entry name" value="Papain-like_cys_pep_sf"/>
</dbReference>
<evidence type="ECO:0000313" key="2">
    <source>
        <dbReference type="Proteomes" id="UP001195769"/>
    </source>
</evidence>
<dbReference type="RefSeq" id="XP_041217519.1">
    <property type="nucleotide sequence ID" value="XM_041376154.1"/>
</dbReference>
<dbReference type="SUPFAM" id="SSF54001">
    <property type="entry name" value="Cysteine proteinases"/>
    <property type="match status" value="1"/>
</dbReference>
<evidence type="ECO:0000313" key="1">
    <source>
        <dbReference type="EMBL" id="KAG1889658.1"/>
    </source>
</evidence>
<gene>
    <name evidence="1" type="ORF">F5891DRAFT_965318</name>
</gene>
<evidence type="ECO:0008006" key="3">
    <source>
        <dbReference type="Google" id="ProtNLM"/>
    </source>
</evidence>
<keyword evidence="2" id="KW-1185">Reference proteome</keyword>
<protein>
    <recommendedName>
        <fullName evidence="3">Ubiquitin-like protease family profile domain-containing protein</fullName>
    </recommendedName>
</protein>
<name>A0AAD4HCW7_9AGAM</name>
<comment type="caution">
    <text evidence="1">The sequence shown here is derived from an EMBL/GenBank/DDBJ whole genome shotgun (WGS) entry which is preliminary data.</text>
</comment>
<dbReference type="GeneID" id="64670452"/>
<feature type="non-terminal residue" evidence="1">
    <location>
        <position position="1"/>
    </location>
</feature>
<dbReference type="Gene3D" id="3.40.395.10">
    <property type="entry name" value="Adenoviral Proteinase, Chain A"/>
    <property type="match status" value="1"/>
</dbReference>
<dbReference type="AlphaFoldDB" id="A0AAD4HCW7"/>
<dbReference type="EMBL" id="JABBWK010000155">
    <property type="protein sequence ID" value="KAG1889658.1"/>
    <property type="molecule type" value="Genomic_DNA"/>
</dbReference>
<proteinExistence type="predicted"/>
<sequence>VGMTCFIHSNHWLSLVIDGSGHTIYFGDSFGCHEAPDSICHAVEWWLALHTPVLFVWQPLACTRQQDQYLCGILAVNAIAHHFLPETYPLLLPDCNALDGARMQFGVAIIDAHLRTLSVRISFFAICDYLLMLRTADQIWRSLLTPAPISCNRLRV</sequence>
<accession>A0AAD4HCW7</accession>
<reference evidence="1" key="1">
    <citation type="journal article" date="2020" name="New Phytol.">
        <title>Comparative genomics reveals dynamic genome evolution in host specialist ectomycorrhizal fungi.</title>
        <authorList>
            <person name="Lofgren L.A."/>
            <person name="Nguyen N.H."/>
            <person name="Vilgalys R."/>
            <person name="Ruytinx J."/>
            <person name="Liao H.L."/>
            <person name="Branco S."/>
            <person name="Kuo A."/>
            <person name="LaButti K."/>
            <person name="Lipzen A."/>
            <person name="Andreopoulos W."/>
            <person name="Pangilinan J."/>
            <person name="Riley R."/>
            <person name="Hundley H."/>
            <person name="Na H."/>
            <person name="Barry K."/>
            <person name="Grigoriev I.V."/>
            <person name="Stajich J.E."/>
            <person name="Kennedy P.G."/>
        </authorList>
    </citation>
    <scope>NUCLEOTIDE SEQUENCE</scope>
    <source>
        <strain evidence="1">FC203</strain>
    </source>
</reference>